<reference evidence="2" key="1">
    <citation type="submission" date="2014-12" db="EMBL/GenBank/DDBJ databases">
        <title>Insight into the proteome of Arion vulgaris.</title>
        <authorList>
            <person name="Aradska J."/>
            <person name="Bulat T."/>
            <person name="Smidak R."/>
            <person name="Sarate P."/>
            <person name="Gangsoo J."/>
            <person name="Sialana F."/>
            <person name="Bilban M."/>
            <person name="Lubec G."/>
        </authorList>
    </citation>
    <scope>NUCLEOTIDE SEQUENCE</scope>
    <source>
        <tissue evidence="2">Skin</tissue>
    </source>
</reference>
<evidence type="ECO:0000313" key="2">
    <source>
        <dbReference type="EMBL" id="CEK87258.1"/>
    </source>
</evidence>
<gene>
    <name evidence="2" type="primary">ORF158242</name>
</gene>
<protein>
    <submittedName>
        <fullName evidence="2">Uncharacterized protein</fullName>
    </submittedName>
</protein>
<dbReference type="EMBL" id="HACG01040393">
    <property type="protein sequence ID" value="CEK87258.1"/>
    <property type="molecule type" value="Transcribed_RNA"/>
</dbReference>
<sequence length="112" mass="13113">ISTGYHRPLCFSRQFVLRQLVFSLLSHRLLWLYRPTLFCESLLQVSSTSMEAVLESCVYVQQTRQTTCIKQEIDSEAEENYETNMSEEAVSLQQEQDCQTHKVKLETEDNDE</sequence>
<organism evidence="2">
    <name type="scientific">Arion vulgaris</name>
    <dbReference type="NCBI Taxonomy" id="1028688"/>
    <lineage>
        <taxon>Eukaryota</taxon>
        <taxon>Metazoa</taxon>
        <taxon>Spiralia</taxon>
        <taxon>Lophotrochozoa</taxon>
        <taxon>Mollusca</taxon>
        <taxon>Gastropoda</taxon>
        <taxon>Heterobranchia</taxon>
        <taxon>Euthyneura</taxon>
        <taxon>Panpulmonata</taxon>
        <taxon>Eupulmonata</taxon>
        <taxon>Stylommatophora</taxon>
        <taxon>Helicina</taxon>
        <taxon>Arionoidea</taxon>
        <taxon>Arionidae</taxon>
        <taxon>Arion</taxon>
    </lineage>
</organism>
<feature type="non-terminal residue" evidence="2">
    <location>
        <position position="1"/>
    </location>
</feature>
<feature type="compositionally biased region" description="Basic and acidic residues" evidence="1">
    <location>
        <begin position="98"/>
        <end position="112"/>
    </location>
</feature>
<proteinExistence type="predicted"/>
<feature type="non-terminal residue" evidence="2">
    <location>
        <position position="112"/>
    </location>
</feature>
<feature type="region of interest" description="Disordered" evidence="1">
    <location>
        <begin position="91"/>
        <end position="112"/>
    </location>
</feature>
<dbReference type="AlphaFoldDB" id="A0A0B7B2J0"/>
<evidence type="ECO:0000256" key="1">
    <source>
        <dbReference type="SAM" id="MobiDB-lite"/>
    </source>
</evidence>
<name>A0A0B7B2J0_9EUPU</name>
<accession>A0A0B7B2J0</accession>